<dbReference type="InterPro" id="IPR029058">
    <property type="entry name" value="AB_hydrolase_fold"/>
</dbReference>
<name>A0A7Y6B7E5_9SPHN</name>
<feature type="transmembrane region" description="Helical" evidence="1">
    <location>
        <begin position="12"/>
        <end position="32"/>
    </location>
</feature>
<dbReference type="AlphaFoldDB" id="A0A7Y6B7E5"/>
<organism evidence="3 4">
    <name type="scientific">Sphingomonas zeae</name>
    <dbReference type="NCBI Taxonomy" id="1646122"/>
    <lineage>
        <taxon>Bacteria</taxon>
        <taxon>Pseudomonadati</taxon>
        <taxon>Pseudomonadota</taxon>
        <taxon>Alphaproteobacteria</taxon>
        <taxon>Sphingomonadales</taxon>
        <taxon>Sphingomonadaceae</taxon>
        <taxon>Sphingomonas</taxon>
    </lineage>
</organism>
<keyword evidence="1" id="KW-1133">Transmembrane helix</keyword>
<keyword evidence="1" id="KW-0472">Membrane</keyword>
<dbReference type="Pfam" id="PF06057">
    <property type="entry name" value="VirJ"/>
    <property type="match status" value="1"/>
</dbReference>
<gene>
    <name evidence="3" type="ORF">HP438_16595</name>
</gene>
<evidence type="ECO:0000313" key="3">
    <source>
        <dbReference type="EMBL" id="NUU48588.1"/>
    </source>
</evidence>
<feature type="domain" description="Bacterial virulence" evidence="2">
    <location>
        <begin position="55"/>
        <end position="240"/>
    </location>
</feature>
<dbReference type="Gene3D" id="3.40.50.1820">
    <property type="entry name" value="alpha/beta hydrolase"/>
    <property type="match status" value="1"/>
</dbReference>
<dbReference type="EMBL" id="JABMCH010000070">
    <property type="protein sequence ID" value="NUU48588.1"/>
    <property type="molecule type" value="Genomic_DNA"/>
</dbReference>
<dbReference type="RefSeq" id="WP_175312991.1">
    <property type="nucleotide sequence ID" value="NZ_CBCRYR010000021.1"/>
</dbReference>
<dbReference type="InterPro" id="IPR010333">
    <property type="entry name" value="VirJ"/>
</dbReference>
<keyword evidence="4" id="KW-1185">Reference proteome</keyword>
<evidence type="ECO:0000256" key="1">
    <source>
        <dbReference type="SAM" id="Phobius"/>
    </source>
</evidence>
<evidence type="ECO:0000259" key="2">
    <source>
        <dbReference type="Pfam" id="PF06057"/>
    </source>
</evidence>
<reference evidence="3 4" key="1">
    <citation type="submission" date="2020-05" db="EMBL/GenBank/DDBJ databases">
        <title>Genome Sequencing of Type Strains.</title>
        <authorList>
            <person name="Lemaire J.F."/>
            <person name="Inderbitzin P."/>
            <person name="Gregorio O.A."/>
            <person name="Collins S.B."/>
            <person name="Wespe N."/>
            <person name="Knight-Connoni V."/>
        </authorList>
    </citation>
    <scope>NUCLEOTIDE SEQUENCE [LARGE SCALE GENOMIC DNA]</scope>
    <source>
        <strain evidence="3 4">DSM 100049</strain>
    </source>
</reference>
<protein>
    <recommendedName>
        <fullName evidence="2">Bacterial virulence domain-containing protein</fullName>
    </recommendedName>
</protein>
<dbReference type="Proteomes" id="UP000536441">
    <property type="component" value="Unassembled WGS sequence"/>
</dbReference>
<dbReference type="SUPFAM" id="SSF53474">
    <property type="entry name" value="alpha/beta-Hydrolases"/>
    <property type="match status" value="1"/>
</dbReference>
<comment type="caution">
    <text evidence="3">The sequence shown here is derived from an EMBL/GenBank/DDBJ whole genome shotgun (WGS) entry which is preliminary data.</text>
</comment>
<keyword evidence="1" id="KW-0812">Transmembrane</keyword>
<sequence length="257" mass="27727">MIAPLARLRSRWRPILCAVLMLLVGGAAILLYSGSYFDEDPFTRFPAKGAAQPILVLSLSGDMGLRYGMGGVIARALSADGIEVMGVNSPVLFRKRRTAAQVDAVIADLVRRAEAEMGNRKLVLLGQSYGADMLQTGLAHLPVQLRAPIAAIVLVVPGEAAFFRSDPSGLAYMGRPDSVGITTARRIDWVPITCIYGVREPDSLCPLLKRPNVRVVALPGGHYLHHDDAALVAHVEAALHDGPSRVPWRKGPLTVRR</sequence>
<proteinExistence type="predicted"/>
<evidence type="ECO:0000313" key="4">
    <source>
        <dbReference type="Proteomes" id="UP000536441"/>
    </source>
</evidence>
<accession>A0A7Y6B7E5</accession>